<protein>
    <recommendedName>
        <fullName evidence="4">DUF4292 domain-containing protein</fullName>
    </recommendedName>
</protein>
<dbReference type="STRING" id="407022.SAMN05661044_03285"/>
<dbReference type="Pfam" id="PF14125">
    <property type="entry name" value="DUF4292"/>
    <property type="match status" value="1"/>
</dbReference>
<dbReference type="Proteomes" id="UP000199421">
    <property type="component" value="Unassembled WGS sequence"/>
</dbReference>
<keyword evidence="1" id="KW-1133">Transmembrane helix</keyword>
<dbReference type="AlphaFoldDB" id="A0A1H7SLL4"/>
<feature type="transmembrane region" description="Helical" evidence="1">
    <location>
        <begin position="20"/>
        <end position="38"/>
    </location>
</feature>
<evidence type="ECO:0000256" key="1">
    <source>
        <dbReference type="SAM" id="Phobius"/>
    </source>
</evidence>
<keyword evidence="1" id="KW-0472">Membrane</keyword>
<sequence length="282" mass="31712">MPRSIWSNNKPLVQLTQHRWASFPLVIFLCISFAFLVISCKSKKALVKANEPEKAASVAVPFVVAEINKNQLLFQTFSGKAKSSVAINKDNYDATLNIRIKNGQAIWISITTVLGIEAARVLITPERFKVMNRLNGTFVDRPFDFVYRFASEEISYDNLQSLLVGNMLDQALQYPEAAKQNSVGYVLNGIVNNLSFTIQTNEAFKTINNELSVNDGERTVTTTYTDFETLNKKPIARSIYLQANSVALKLALQLKYNRIALDEAVEMPFTIPSKYKEIKEAP</sequence>
<name>A0A1H7SLL4_OLID1</name>
<accession>A0A1H7SLL4</accession>
<dbReference type="OrthoDB" id="849114at2"/>
<keyword evidence="3" id="KW-1185">Reference proteome</keyword>
<evidence type="ECO:0000313" key="3">
    <source>
        <dbReference type="Proteomes" id="UP000199421"/>
    </source>
</evidence>
<dbReference type="RefSeq" id="WP_093326421.1">
    <property type="nucleotide sequence ID" value="NZ_FOAF01000003.1"/>
</dbReference>
<evidence type="ECO:0000313" key="2">
    <source>
        <dbReference type="EMBL" id="SEL73551.1"/>
    </source>
</evidence>
<keyword evidence="1" id="KW-0812">Transmembrane</keyword>
<dbReference type="Gene3D" id="2.50.20.10">
    <property type="entry name" value="Lipoprotein localisation LolA/LolB/LppX"/>
    <property type="match status" value="1"/>
</dbReference>
<dbReference type="EMBL" id="FOAF01000003">
    <property type="protein sequence ID" value="SEL73551.1"/>
    <property type="molecule type" value="Genomic_DNA"/>
</dbReference>
<organism evidence="2 3">
    <name type="scientific">Olivibacter domesticus</name>
    <name type="common">Pseudosphingobacterium domesticum</name>
    <dbReference type="NCBI Taxonomy" id="407022"/>
    <lineage>
        <taxon>Bacteria</taxon>
        <taxon>Pseudomonadati</taxon>
        <taxon>Bacteroidota</taxon>
        <taxon>Sphingobacteriia</taxon>
        <taxon>Sphingobacteriales</taxon>
        <taxon>Sphingobacteriaceae</taxon>
        <taxon>Olivibacter</taxon>
    </lineage>
</organism>
<evidence type="ECO:0008006" key="4">
    <source>
        <dbReference type="Google" id="ProtNLM"/>
    </source>
</evidence>
<proteinExistence type="predicted"/>
<reference evidence="3" key="1">
    <citation type="submission" date="2016-10" db="EMBL/GenBank/DDBJ databases">
        <authorList>
            <person name="Varghese N."/>
            <person name="Submissions S."/>
        </authorList>
    </citation>
    <scope>NUCLEOTIDE SEQUENCE [LARGE SCALE GENOMIC DNA]</scope>
    <source>
        <strain evidence="3">DSM 18733</strain>
    </source>
</reference>
<gene>
    <name evidence="2" type="ORF">SAMN05661044_03285</name>
</gene>
<dbReference type="InterPro" id="IPR025634">
    <property type="entry name" value="DUF4292"/>
</dbReference>